<reference evidence="1" key="1">
    <citation type="submission" date="2022-08" db="EMBL/GenBank/DDBJ databases">
        <title>Draft genome sequencing of Roseisolibacter agri AW1220.</title>
        <authorList>
            <person name="Tobiishi Y."/>
            <person name="Tonouchi A."/>
        </authorList>
    </citation>
    <scope>NUCLEOTIDE SEQUENCE</scope>
    <source>
        <strain evidence="1">AW1220</strain>
    </source>
</reference>
<dbReference type="Gene3D" id="2.60.40.10">
    <property type="entry name" value="Immunoglobulins"/>
    <property type="match status" value="1"/>
</dbReference>
<comment type="caution">
    <text evidence="1">The sequence shown here is derived from an EMBL/GenBank/DDBJ whole genome shotgun (WGS) entry which is preliminary data.</text>
</comment>
<dbReference type="RefSeq" id="WP_284348478.1">
    <property type="nucleotide sequence ID" value="NZ_BRXS01000001.1"/>
</dbReference>
<keyword evidence="2" id="KW-1185">Reference proteome</keyword>
<sequence length="141" mass="14790">MTRAPIWTRPGAFFVVALTLAAALGGGAWWQAWHASPNAVDAETLRAAALAADRIALLDADVTAGAGARLTWRAVPGATRYHVEVLDAAGDVVHAAATRDTTMALPDTLRPPAGATWEWSVRARLADGGTRRSDAGRLRAP</sequence>
<gene>
    <name evidence="1" type="ORF">rosag_05450</name>
</gene>
<evidence type="ECO:0000313" key="2">
    <source>
        <dbReference type="Proteomes" id="UP001161325"/>
    </source>
</evidence>
<dbReference type="Proteomes" id="UP001161325">
    <property type="component" value="Unassembled WGS sequence"/>
</dbReference>
<accession>A0AA37Q5A5</accession>
<evidence type="ECO:0000313" key="1">
    <source>
        <dbReference type="EMBL" id="GLC24032.1"/>
    </source>
</evidence>
<organism evidence="1 2">
    <name type="scientific">Roseisolibacter agri</name>
    <dbReference type="NCBI Taxonomy" id="2014610"/>
    <lineage>
        <taxon>Bacteria</taxon>
        <taxon>Pseudomonadati</taxon>
        <taxon>Gemmatimonadota</taxon>
        <taxon>Gemmatimonadia</taxon>
        <taxon>Gemmatimonadales</taxon>
        <taxon>Gemmatimonadaceae</taxon>
        <taxon>Roseisolibacter</taxon>
    </lineage>
</organism>
<protein>
    <submittedName>
        <fullName evidence="1">Uncharacterized protein</fullName>
    </submittedName>
</protein>
<dbReference type="EMBL" id="BRXS01000001">
    <property type="protein sequence ID" value="GLC24032.1"/>
    <property type="molecule type" value="Genomic_DNA"/>
</dbReference>
<name>A0AA37Q5A5_9BACT</name>
<dbReference type="AlphaFoldDB" id="A0AA37Q5A5"/>
<dbReference type="InterPro" id="IPR013783">
    <property type="entry name" value="Ig-like_fold"/>
</dbReference>
<proteinExistence type="predicted"/>